<sequence length="60" mass="6946">LLLHPFGSFLSSRFSHRSAHFFFYASLRGRKAIEVSSTLSNIPPIQQSWSNSIELAFKFW</sequence>
<proteinExistence type="predicted"/>
<organism evidence="1">
    <name type="scientific">Solanum chacoense</name>
    <name type="common">Chaco potato</name>
    <dbReference type="NCBI Taxonomy" id="4108"/>
    <lineage>
        <taxon>Eukaryota</taxon>
        <taxon>Viridiplantae</taxon>
        <taxon>Streptophyta</taxon>
        <taxon>Embryophyta</taxon>
        <taxon>Tracheophyta</taxon>
        <taxon>Spermatophyta</taxon>
        <taxon>Magnoliopsida</taxon>
        <taxon>eudicotyledons</taxon>
        <taxon>Gunneridae</taxon>
        <taxon>Pentapetalae</taxon>
        <taxon>asterids</taxon>
        <taxon>lamiids</taxon>
        <taxon>Solanales</taxon>
        <taxon>Solanaceae</taxon>
        <taxon>Solanoideae</taxon>
        <taxon>Solaneae</taxon>
        <taxon>Solanum</taxon>
    </lineage>
</organism>
<dbReference type="AlphaFoldDB" id="A0A0V0HAP7"/>
<feature type="non-terminal residue" evidence="1">
    <location>
        <position position="1"/>
    </location>
</feature>
<accession>A0A0V0HAP7</accession>
<dbReference type="EMBL" id="GEDG01023211">
    <property type="protein sequence ID" value="JAP16912.1"/>
    <property type="molecule type" value="Transcribed_RNA"/>
</dbReference>
<evidence type="ECO:0000313" key="1">
    <source>
        <dbReference type="EMBL" id="JAP16912.1"/>
    </source>
</evidence>
<reference evidence="1" key="1">
    <citation type="submission" date="2015-12" db="EMBL/GenBank/DDBJ databases">
        <title>Gene expression during late stages of embryo sac development: a critical building block for successful pollen-pistil interactions.</title>
        <authorList>
            <person name="Liu Y."/>
            <person name="Joly V."/>
            <person name="Sabar M."/>
            <person name="Matton D.P."/>
        </authorList>
    </citation>
    <scope>NUCLEOTIDE SEQUENCE</scope>
</reference>
<name>A0A0V0HAP7_SOLCH</name>
<protein>
    <submittedName>
        <fullName evidence="1">Putative ovule protein</fullName>
    </submittedName>
</protein>